<feature type="coiled-coil region" evidence="1">
    <location>
        <begin position="25"/>
        <end position="52"/>
    </location>
</feature>
<comment type="caution">
    <text evidence="3">The sequence shown here is derived from an EMBL/GenBank/DDBJ whole genome shotgun (WGS) entry which is preliminary data.</text>
</comment>
<accession>A0AAD1XM96</accession>
<sequence>MTQKKEPKTNKERSRQHRIRKKKFIEDTITECAELRKQVKQLQQENSTLKEIIKAGSNSIDPRGPQTRQKSQFESRLHEYEDYAYNNIYKKMIADPKEVRYTELEQIMEHVCEWSDDRVDYIKTCFKKILNSMVSQSSKCYYACNNILPANSWNSKSNLRKRAKKYFDKSSEQNEPKEIFSNIELSAHAKYSFKCHNKDLKQLHKKFKKIGQNLIKQRNKLLNLYQDIKDYAENCKFSGSYSKIDVVNDFLVLDKVKETDLIQDHKFYDIPKKNHTNARYEEGELTE</sequence>
<dbReference type="AlphaFoldDB" id="A0AAD1XM96"/>
<dbReference type="Gene3D" id="1.20.5.170">
    <property type="match status" value="1"/>
</dbReference>
<evidence type="ECO:0000256" key="1">
    <source>
        <dbReference type="SAM" id="Coils"/>
    </source>
</evidence>
<feature type="compositionally biased region" description="Basic and acidic residues" evidence="2">
    <location>
        <begin position="1"/>
        <end position="13"/>
    </location>
</feature>
<name>A0AAD1XM96_EUPCR</name>
<evidence type="ECO:0000313" key="3">
    <source>
        <dbReference type="EMBL" id="CAI2375285.1"/>
    </source>
</evidence>
<reference evidence="3" key="1">
    <citation type="submission" date="2023-07" db="EMBL/GenBank/DDBJ databases">
        <authorList>
            <consortium name="AG Swart"/>
            <person name="Singh M."/>
            <person name="Singh A."/>
            <person name="Seah K."/>
            <person name="Emmerich C."/>
        </authorList>
    </citation>
    <scope>NUCLEOTIDE SEQUENCE</scope>
    <source>
        <strain evidence="3">DP1</strain>
    </source>
</reference>
<feature type="region of interest" description="Disordered" evidence="2">
    <location>
        <begin position="1"/>
        <end position="22"/>
    </location>
</feature>
<evidence type="ECO:0008006" key="5">
    <source>
        <dbReference type="Google" id="ProtNLM"/>
    </source>
</evidence>
<organism evidence="3 4">
    <name type="scientific">Euplotes crassus</name>
    <dbReference type="NCBI Taxonomy" id="5936"/>
    <lineage>
        <taxon>Eukaryota</taxon>
        <taxon>Sar</taxon>
        <taxon>Alveolata</taxon>
        <taxon>Ciliophora</taxon>
        <taxon>Intramacronucleata</taxon>
        <taxon>Spirotrichea</taxon>
        <taxon>Hypotrichia</taxon>
        <taxon>Euplotida</taxon>
        <taxon>Euplotidae</taxon>
        <taxon>Moneuplotes</taxon>
    </lineage>
</organism>
<keyword evidence="1" id="KW-0175">Coiled coil</keyword>
<gene>
    <name evidence="3" type="ORF">ECRASSUSDP1_LOCUS16647</name>
</gene>
<proteinExistence type="predicted"/>
<evidence type="ECO:0000256" key="2">
    <source>
        <dbReference type="SAM" id="MobiDB-lite"/>
    </source>
</evidence>
<protein>
    <recommendedName>
        <fullName evidence="5">BZIP domain-containing protein</fullName>
    </recommendedName>
</protein>
<dbReference type="Proteomes" id="UP001295684">
    <property type="component" value="Unassembled WGS sequence"/>
</dbReference>
<evidence type="ECO:0000313" key="4">
    <source>
        <dbReference type="Proteomes" id="UP001295684"/>
    </source>
</evidence>
<dbReference type="EMBL" id="CAMPGE010016748">
    <property type="protein sequence ID" value="CAI2375285.1"/>
    <property type="molecule type" value="Genomic_DNA"/>
</dbReference>
<keyword evidence="4" id="KW-1185">Reference proteome</keyword>